<proteinExistence type="predicted"/>
<gene>
    <name evidence="3" type="ORF">BST15_13355</name>
    <name evidence="2" type="ORF">WR43_08295</name>
</gene>
<accession>A0A0F5MYF7</accession>
<name>A0A0F5MYF7_9MYCO</name>
<reference evidence="2" key="2">
    <citation type="submission" date="2015-04" db="EMBL/GenBank/DDBJ databases">
        <title>Genome sequence of Mycobacterium arupense strain GUC1.</title>
        <authorList>
            <person name="Greninger A.L."/>
            <person name="Cunningham G."/>
            <person name="Chiu C.Y."/>
            <person name="Miller S."/>
        </authorList>
    </citation>
    <scope>NUCLEOTIDE SEQUENCE</scope>
    <source>
        <strain evidence="2">GUC1</strain>
    </source>
</reference>
<feature type="region of interest" description="Disordered" evidence="1">
    <location>
        <begin position="93"/>
        <end position="119"/>
    </location>
</feature>
<evidence type="ECO:0000256" key="1">
    <source>
        <dbReference type="SAM" id="MobiDB-lite"/>
    </source>
</evidence>
<dbReference type="Gene3D" id="3.30.160.100">
    <property type="entry name" value="Ribosome hibernation promotion factor-like"/>
    <property type="match status" value="1"/>
</dbReference>
<reference evidence="4" key="1">
    <citation type="submission" date="2015-04" db="EMBL/GenBank/DDBJ databases">
        <title>Genome sequence of Mycobacterium arupense GUC1.</title>
        <authorList>
            <person name="Greninger A.L."/>
            <person name="Cunningham G."/>
            <person name="Chiu C.Y."/>
            <person name="Miller S."/>
        </authorList>
    </citation>
    <scope>NUCLEOTIDE SEQUENCE [LARGE SCALE GENOMIC DNA]</scope>
    <source>
        <strain evidence="4">GUC1</strain>
    </source>
</reference>
<dbReference type="AlphaFoldDB" id="A0A0F5MYF7"/>
<dbReference type="Proteomes" id="UP000192327">
    <property type="component" value="Unassembled WGS sequence"/>
</dbReference>
<evidence type="ECO:0000313" key="3">
    <source>
        <dbReference type="EMBL" id="OQZ95976.1"/>
    </source>
</evidence>
<dbReference type="RefSeq" id="WP_046189101.1">
    <property type="nucleotide sequence ID" value="NZ_JACKUJ010000043.1"/>
</dbReference>
<sequence>MEILVNTDHNVSAHQARIAGIEIEVRDILAHFADHLTRVEVHLSDESAGRSSGKDKRCMVEARPTGRAPVAVTDHAGTVDEALRGALHKLKRLLESDPARPAGRRAHDSIRSGPRSGRQ</sequence>
<evidence type="ECO:0000313" key="5">
    <source>
        <dbReference type="Proteomes" id="UP000192327"/>
    </source>
</evidence>
<organism evidence="2 4">
    <name type="scientific">Mycolicibacter arupensis</name>
    <dbReference type="NCBI Taxonomy" id="342002"/>
    <lineage>
        <taxon>Bacteria</taxon>
        <taxon>Bacillati</taxon>
        <taxon>Actinomycetota</taxon>
        <taxon>Actinomycetes</taxon>
        <taxon>Mycobacteriales</taxon>
        <taxon>Mycobacteriaceae</taxon>
        <taxon>Mycolicibacter</taxon>
    </lineage>
</organism>
<dbReference type="Proteomes" id="UP000034416">
    <property type="component" value="Unassembled WGS sequence"/>
</dbReference>
<dbReference type="PATRIC" id="fig|342002.3.peg.2652"/>
<dbReference type="SUPFAM" id="SSF69754">
    <property type="entry name" value="Ribosome binding protein Y (YfiA homologue)"/>
    <property type="match status" value="1"/>
</dbReference>
<evidence type="ECO:0008006" key="6">
    <source>
        <dbReference type="Google" id="ProtNLM"/>
    </source>
</evidence>
<dbReference type="EMBL" id="LASW01000026">
    <property type="protein sequence ID" value="KKB99721.1"/>
    <property type="molecule type" value="Genomic_DNA"/>
</dbReference>
<dbReference type="Pfam" id="PF02482">
    <property type="entry name" value="Ribosomal_S30AE"/>
    <property type="match status" value="1"/>
</dbReference>
<evidence type="ECO:0000313" key="4">
    <source>
        <dbReference type="Proteomes" id="UP000034416"/>
    </source>
</evidence>
<comment type="caution">
    <text evidence="2">The sequence shown here is derived from an EMBL/GenBank/DDBJ whole genome shotgun (WGS) entry which is preliminary data.</text>
</comment>
<protein>
    <recommendedName>
        <fullName evidence="6">Ribosomal subunit interface protein</fullName>
    </recommendedName>
</protein>
<dbReference type="InterPro" id="IPR003489">
    <property type="entry name" value="RHF/RaiA"/>
</dbReference>
<reference evidence="3 5" key="3">
    <citation type="submission" date="2016-12" db="EMBL/GenBank/DDBJ databases">
        <title>The new phylogeny of genus Mycobacterium.</title>
        <authorList>
            <person name="Tortoli E."/>
            <person name="Trovato A."/>
            <person name="Cirillo D.M."/>
        </authorList>
    </citation>
    <scope>NUCLEOTIDE SEQUENCE [LARGE SCALE GENOMIC DNA]</scope>
    <source>
        <strain evidence="3 5">DSM 44942</strain>
    </source>
</reference>
<keyword evidence="5" id="KW-1185">Reference proteome</keyword>
<dbReference type="EMBL" id="MVHH01000027">
    <property type="protein sequence ID" value="OQZ95976.1"/>
    <property type="molecule type" value="Genomic_DNA"/>
</dbReference>
<dbReference type="STRING" id="342002.BST15_13355"/>
<evidence type="ECO:0000313" key="2">
    <source>
        <dbReference type="EMBL" id="KKB99721.1"/>
    </source>
</evidence>
<dbReference type="InterPro" id="IPR036567">
    <property type="entry name" value="RHF-like"/>
</dbReference>